<protein>
    <submittedName>
        <fullName evidence="1">Uncharacterized protein</fullName>
    </submittedName>
</protein>
<evidence type="ECO:0000313" key="1">
    <source>
        <dbReference type="EMBL" id="PWN50233.1"/>
    </source>
</evidence>
<dbReference type="EMBL" id="KZ819954">
    <property type="protein sequence ID" value="PWN50233.1"/>
    <property type="molecule type" value="Genomic_DNA"/>
</dbReference>
<reference evidence="1 2" key="1">
    <citation type="journal article" date="2018" name="Mol. Biol. Evol.">
        <title>Broad Genomic Sampling Reveals a Smut Pathogenic Ancestry of the Fungal Clade Ustilaginomycotina.</title>
        <authorList>
            <person name="Kijpornyongpan T."/>
            <person name="Mondo S.J."/>
            <person name="Barry K."/>
            <person name="Sandor L."/>
            <person name="Lee J."/>
            <person name="Lipzen A."/>
            <person name="Pangilinan J."/>
            <person name="LaButti K."/>
            <person name="Hainaut M."/>
            <person name="Henrissat B."/>
            <person name="Grigoriev I.V."/>
            <person name="Spatafora J.W."/>
            <person name="Aime M.C."/>
        </authorList>
    </citation>
    <scope>NUCLEOTIDE SEQUENCE [LARGE SCALE GENOMIC DNA]</scope>
    <source>
        <strain evidence="1 2">SA 807</strain>
    </source>
</reference>
<accession>A0ACD0NWN1</accession>
<proteinExistence type="predicted"/>
<keyword evidence="2" id="KW-1185">Reference proteome</keyword>
<name>A0ACD0NWN1_9BASI</name>
<evidence type="ECO:0000313" key="2">
    <source>
        <dbReference type="Proteomes" id="UP000245626"/>
    </source>
</evidence>
<dbReference type="Proteomes" id="UP000245626">
    <property type="component" value="Unassembled WGS sequence"/>
</dbReference>
<gene>
    <name evidence="1" type="ORF">IE53DRAFT_105181</name>
</gene>
<organism evidence="1 2">
    <name type="scientific">Violaceomyces palustris</name>
    <dbReference type="NCBI Taxonomy" id="1673888"/>
    <lineage>
        <taxon>Eukaryota</taxon>
        <taxon>Fungi</taxon>
        <taxon>Dikarya</taxon>
        <taxon>Basidiomycota</taxon>
        <taxon>Ustilaginomycotina</taxon>
        <taxon>Ustilaginomycetes</taxon>
        <taxon>Violaceomycetales</taxon>
        <taxon>Violaceomycetaceae</taxon>
        <taxon>Violaceomyces</taxon>
    </lineage>
</organism>
<sequence>MTKLEALSFHEPCPSSLVTSGTTRVSEDDDGNGGGGGDPATDRPQKTTSRRASFIANALALRTRVNNTFSVHNSTIGPPSSGYEEQVEGGGSFGRIYCSNAGMDNRERDQVLRSLTTLDKLGSCCNGQLAEAPPDLEEDPLLEIESESLNPATTSLDRRLNIATSSAPPSSGSSTRGEGKSSPGIPASAASLGNEGSSVTEQGRRTVVEGIGDCVGSEGKRRGAGGSGVAGNHASSPHSGSPPFLPHHAEDPPPKYGEHDASKKDPCEEEEEEEGGWEDKEENGGLAPRRHQAVAHEPRYRETVTDEEGGEDIKNVADGYVGSGIGIGQPVDRQRHSKEENMRQVRKLAAAGHATAADGEAKPDENPLKKYGDVSSNHQDCGPSMKDDEMWEERATGVGEGAGVTGLIGKGRRRRSLDEVDLVGQEDVIGWNEESRSGVHDQVGSSQAETSRTPSPRSQSEGGGGGEGTTASTTSASISTSPTRSGPKATVAETTANSPSLTRSNVTSEGKDQDQDLGHAKVSLDVEVEKGRGQRGRKRTSECESRRSEGGRGGKPCRFGLEFALRVTAVKREREGGREGEGARARLGQR</sequence>